<keyword evidence="7" id="KW-1185">Reference proteome</keyword>
<feature type="domain" description="EVE" evidence="5">
    <location>
        <begin position="7"/>
        <end position="178"/>
    </location>
</feature>
<dbReference type="InterPro" id="IPR047197">
    <property type="entry name" value="THYN1-like_EVE"/>
</dbReference>
<dbReference type="AlphaFoldDB" id="A0A8S0X978"/>
<dbReference type="PANTHER" id="PTHR14087:SF7">
    <property type="entry name" value="THYMOCYTE NUCLEAR PROTEIN 1"/>
    <property type="match status" value="1"/>
</dbReference>
<dbReference type="InterPro" id="IPR015947">
    <property type="entry name" value="PUA-like_sf"/>
</dbReference>
<feature type="region of interest" description="Disordered" evidence="4">
    <location>
        <begin position="188"/>
        <end position="268"/>
    </location>
</feature>
<keyword evidence="2" id="KW-0539">Nucleus</keyword>
<dbReference type="Gene3D" id="3.10.590.10">
    <property type="entry name" value="ph1033 like domains"/>
    <property type="match status" value="1"/>
</dbReference>
<feature type="compositionally biased region" description="Acidic residues" evidence="4">
    <location>
        <begin position="230"/>
        <end position="240"/>
    </location>
</feature>
<dbReference type="GO" id="GO:0005634">
    <property type="term" value="C:nucleus"/>
    <property type="evidence" value="ECO:0007669"/>
    <property type="project" value="UniProtKB-SubCell"/>
</dbReference>
<dbReference type="Pfam" id="PF01878">
    <property type="entry name" value="EVE"/>
    <property type="match status" value="1"/>
</dbReference>
<dbReference type="InterPro" id="IPR052181">
    <property type="entry name" value="5hmC_binding"/>
</dbReference>
<dbReference type="OrthoDB" id="41445at2759"/>
<gene>
    <name evidence="6" type="ORF">AAE3_LOCUS13212</name>
</gene>
<evidence type="ECO:0000256" key="1">
    <source>
        <dbReference type="ARBA" id="ARBA00004123"/>
    </source>
</evidence>
<comment type="caution">
    <text evidence="6">The sequence shown here is derived from an EMBL/GenBank/DDBJ whole genome shotgun (WGS) entry which is preliminary data.</text>
</comment>
<dbReference type="InterPro" id="IPR002740">
    <property type="entry name" value="EVE_domain"/>
</dbReference>
<feature type="repeat" description="RCC1" evidence="3">
    <location>
        <begin position="546"/>
        <end position="602"/>
    </location>
</feature>
<dbReference type="Pfam" id="PF00415">
    <property type="entry name" value="RCC1"/>
    <property type="match status" value="1"/>
</dbReference>
<protein>
    <recommendedName>
        <fullName evidence="5">EVE domain-containing protein</fullName>
    </recommendedName>
</protein>
<feature type="compositionally biased region" description="Basic residues" evidence="4">
    <location>
        <begin position="195"/>
        <end position="204"/>
    </location>
</feature>
<name>A0A8S0X978_CYCAE</name>
<dbReference type="CDD" id="cd21133">
    <property type="entry name" value="EVE"/>
    <property type="match status" value="1"/>
</dbReference>
<dbReference type="PANTHER" id="PTHR14087">
    <property type="entry name" value="THYMOCYTE NUCLEAR PROTEIN 1"/>
    <property type="match status" value="1"/>
</dbReference>
<sequence>MSTSKSKYWLLKAEPDSRIVKGKDVKFSVDDFEKVKTSPWEGVRNYEARNLMKEMKEGEQALFYHSNCKSPGIAAFAKVSKEAYPDYTAWDLSHPYFDPKSNQDDPKWFMVDLTFSARAANFVPLALLRLLADQPFSQPPKELSYLGEKGVQAIKTMDLVTRGRLSVQRVGEDAWEAIQFLAEKGGWDELDMNPKKKPPAKRKAKEKDSEDGSKAKREKKETKRKRKIEEEDGDEHDEAEFSNLSDEEKPSTSKQRREEKSKESTISFGTHAPEITRIIDVACGANHTILLLEVKQADETCREIWGCGDGRKGQLGSKYRQDGSKTSFTRLVLKLEAAGLGGYVFKLIAATWETTYITLEHEEKGDVVISLGSDDYGDLGVGGLRSAKREGKEMVHPQDFHIIRFDHLSASGARFDNMKVEAISSGQRHVVIQLRLPQPNSKSSRSHIFVGWGSSRHGQLGSSLKPVQPLPQLVHSPDADGIESYSAGLHHTIFLSNVGRLSALGSDRKNQLQVVDHFSSVPSRVQFVGCTWNGTYAIVQDDLGVSSVYSSGSNSHSQLGWMPTTNLDKRIGKVVFPYDSDTQKTVVQLACGSEHVLVLILQGHDCSSARQEVWGWGWNEHGNLGTGDTKDVPTPIKVWPPNTDDGLMKVEGIWAGCGSSWIAYRDAL</sequence>
<dbReference type="FunFam" id="3.10.590.10:FF:000006">
    <property type="entry name" value="Chromosome 7, whole genome shotgun sequence"/>
    <property type="match status" value="1"/>
</dbReference>
<dbReference type="Proteomes" id="UP000467700">
    <property type="component" value="Unassembled WGS sequence"/>
</dbReference>
<dbReference type="SUPFAM" id="SSF50985">
    <property type="entry name" value="RCC1/BLIP-II"/>
    <property type="match status" value="1"/>
</dbReference>
<dbReference type="InterPro" id="IPR000408">
    <property type="entry name" value="Reg_chr_condens"/>
</dbReference>
<evidence type="ECO:0000259" key="5">
    <source>
        <dbReference type="Pfam" id="PF01878"/>
    </source>
</evidence>
<dbReference type="Gene3D" id="2.130.10.30">
    <property type="entry name" value="Regulator of chromosome condensation 1/beta-lactamase-inhibitor protein II"/>
    <property type="match status" value="2"/>
</dbReference>
<dbReference type="PROSITE" id="PS00626">
    <property type="entry name" value="RCC1_2"/>
    <property type="match status" value="1"/>
</dbReference>
<feature type="repeat" description="RCC1" evidence="3">
    <location>
        <begin position="447"/>
        <end position="498"/>
    </location>
</feature>
<evidence type="ECO:0000256" key="4">
    <source>
        <dbReference type="SAM" id="MobiDB-lite"/>
    </source>
</evidence>
<evidence type="ECO:0000256" key="2">
    <source>
        <dbReference type="ARBA" id="ARBA00023242"/>
    </source>
</evidence>
<dbReference type="InterPro" id="IPR009091">
    <property type="entry name" value="RCC1/BLIP-II"/>
</dbReference>
<accession>A0A8S0X978</accession>
<organism evidence="6 7">
    <name type="scientific">Cyclocybe aegerita</name>
    <name type="common">Black poplar mushroom</name>
    <name type="synonym">Agrocybe aegerita</name>
    <dbReference type="NCBI Taxonomy" id="1973307"/>
    <lineage>
        <taxon>Eukaryota</taxon>
        <taxon>Fungi</taxon>
        <taxon>Dikarya</taxon>
        <taxon>Basidiomycota</taxon>
        <taxon>Agaricomycotina</taxon>
        <taxon>Agaricomycetes</taxon>
        <taxon>Agaricomycetidae</taxon>
        <taxon>Agaricales</taxon>
        <taxon>Agaricineae</taxon>
        <taxon>Bolbitiaceae</taxon>
        <taxon>Cyclocybe</taxon>
    </lineage>
</organism>
<feature type="compositionally biased region" description="Basic and acidic residues" evidence="4">
    <location>
        <begin position="246"/>
        <end position="263"/>
    </location>
</feature>
<reference evidence="6 7" key="1">
    <citation type="submission" date="2020-01" db="EMBL/GenBank/DDBJ databases">
        <authorList>
            <person name="Gupta K D."/>
        </authorList>
    </citation>
    <scope>NUCLEOTIDE SEQUENCE [LARGE SCALE GENOMIC DNA]</scope>
</reference>
<feature type="compositionally biased region" description="Basic and acidic residues" evidence="4">
    <location>
        <begin position="205"/>
        <end position="221"/>
    </location>
</feature>
<comment type="subcellular location">
    <subcellularLocation>
        <location evidence="1">Nucleus</location>
    </subcellularLocation>
</comment>
<dbReference type="PROSITE" id="PS50012">
    <property type="entry name" value="RCC1_3"/>
    <property type="match status" value="3"/>
</dbReference>
<evidence type="ECO:0000313" key="7">
    <source>
        <dbReference type="Proteomes" id="UP000467700"/>
    </source>
</evidence>
<dbReference type="SUPFAM" id="SSF88697">
    <property type="entry name" value="PUA domain-like"/>
    <property type="match status" value="1"/>
</dbReference>
<dbReference type="EMBL" id="CACVBS010000101">
    <property type="protein sequence ID" value="CAA7270952.1"/>
    <property type="molecule type" value="Genomic_DNA"/>
</dbReference>
<evidence type="ECO:0000256" key="3">
    <source>
        <dbReference type="PROSITE-ProRule" id="PRU00235"/>
    </source>
</evidence>
<feature type="repeat" description="RCC1" evidence="3">
    <location>
        <begin position="611"/>
        <end position="666"/>
    </location>
</feature>
<evidence type="ECO:0000313" key="6">
    <source>
        <dbReference type="EMBL" id="CAA7270952.1"/>
    </source>
</evidence>
<proteinExistence type="predicted"/>